<proteinExistence type="predicted"/>
<dbReference type="InParanoid" id="G2XW92"/>
<evidence type="ECO:0000313" key="2">
    <source>
        <dbReference type="Proteomes" id="UP000008177"/>
    </source>
</evidence>
<protein>
    <submittedName>
        <fullName evidence="1">Uncharacterized protein</fullName>
    </submittedName>
</protein>
<dbReference type="AlphaFoldDB" id="G2XW92"/>
<evidence type="ECO:0000313" key="1">
    <source>
        <dbReference type="EMBL" id="CCD44762.1"/>
    </source>
</evidence>
<dbReference type="EMBL" id="FQ790271">
    <property type="protein sequence ID" value="CCD44762.1"/>
    <property type="molecule type" value="Genomic_DNA"/>
</dbReference>
<accession>G2XW92</accession>
<dbReference type="HOGENOM" id="CLU_1610505_0_0_1"/>
<reference evidence="2" key="1">
    <citation type="journal article" date="2011" name="PLoS Genet.">
        <title>Genomic analysis of the necrotrophic fungal pathogens Sclerotinia sclerotiorum and Botrytis cinerea.</title>
        <authorList>
            <person name="Amselem J."/>
            <person name="Cuomo C.A."/>
            <person name="van Kan J.A."/>
            <person name="Viaud M."/>
            <person name="Benito E.P."/>
            <person name="Couloux A."/>
            <person name="Coutinho P.M."/>
            <person name="de Vries R.P."/>
            <person name="Dyer P.S."/>
            <person name="Fillinger S."/>
            <person name="Fournier E."/>
            <person name="Gout L."/>
            <person name="Hahn M."/>
            <person name="Kohn L."/>
            <person name="Lapalu N."/>
            <person name="Plummer K.M."/>
            <person name="Pradier J.M."/>
            <person name="Quevillon E."/>
            <person name="Sharon A."/>
            <person name="Simon A."/>
            <person name="ten Have A."/>
            <person name="Tudzynski B."/>
            <person name="Tudzynski P."/>
            <person name="Wincker P."/>
            <person name="Andrew M."/>
            <person name="Anthouard V."/>
            <person name="Beever R.E."/>
            <person name="Beffa R."/>
            <person name="Benoit I."/>
            <person name="Bouzid O."/>
            <person name="Brault B."/>
            <person name="Chen Z."/>
            <person name="Choquer M."/>
            <person name="Collemare J."/>
            <person name="Cotton P."/>
            <person name="Danchin E.G."/>
            <person name="Da Silva C."/>
            <person name="Gautier A."/>
            <person name="Giraud C."/>
            <person name="Giraud T."/>
            <person name="Gonzalez C."/>
            <person name="Grossetete S."/>
            <person name="Guldener U."/>
            <person name="Henrissat B."/>
            <person name="Howlett B.J."/>
            <person name="Kodira C."/>
            <person name="Kretschmer M."/>
            <person name="Lappartient A."/>
            <person name="Leroch M."/>
            <person name="Levis C."/>
            <person name="Mauceli E."/>
            <person name="Neuveglise C."/>
            <person name="Oeser B."/>
            <person name="Pearson M."/>
            <person name="Poulain J."/>
            <person name="Poussereau N."/>
            <person name="Quesneville H."/>
            <person name="Rascle C."/>
            <person name="Schumacher J."/>
            <person name="Segurens B."/>
            <person name="Sexton A."/>
            <person name="Silva E."/>
            <person name="Sirven C."/>
            <person name="Soanes D.M."/>
            <person name="Talbot N.J."/>
            <person name="Templeton M."/>
            <person name="Yandava C."/>
            <person name="Yarden O."/>
            <person name="Zeng Q."/>
            <person name="Rollins J.A."/>
            <person name="Lebrun M.H."/>
            <person name="Dickman M."/>
        </authorList>
    </citation>
    <scope>NUCLEOTIDE SEQUENCE [LARGE SCALE GENOMIC DNA]</scope>
    <source>
        <strain evidence="2">T4</strain>
    </source>
</reference>
<dbReference type="Proteomes" id="UP000008177">
    <property type="component" value="Unplaced contigs"/>
</dbReference>
<gene>
    <name evidence="1" type="ORF">BofuT4_P056630.1</name>
</gene>
<sequence length="165" mass="18188">MGFPEPPFLSRIKINIFEFPCPNVDTRVVNLCVSSERGMLSAAPMCHYAVFDGKGSYQLAKLDCRKKRMCHRNAGSELYRCLPELLTAVKPLVANEILDHMPLGGIKFGGCFFNTHLLQRFLVIGAMLQLIELAIGCRSVKCCHGANSYHEGPIAGMISIDTQGV</sequence>
<name>G2XW92_BOTF4</name>
<organism evidence="1 2">
    <name type="scientific">Botryotinia fuckeliana (strain T4)</name>
    <name type="common">Noble rot fungus</name>
    <name type="synonym">Botrytis cinerea</name>
    <dbReference type="NCBI Taxonomy" id="999810"/>
    <lineage>
        <taxon>Eukaryota</taxon>
        <taxon>Fungi</taxon>
        <taxon>Dikarya</taxon>
        <taxon>Ascomycota</taxon>
        <taxon>Pezizomycotina</taxon>
        <taxon>Leotiomycetes</taxon>
        <taxon>Helotiales</taxon>
        <taxon>Sclerotiniaceae</taxon>
        <taxon>Botrytis</taxon>
    </lineage>
</organism>